<protein>
    <submittedName>
        <fullName evidence="1">Uncharacterized protein</fullName>
    </submittedName>
</protein>
<keyword evidence="2" id="KW-1185">Reference proteome</keyword>
<name>A0ABV3VLN1_9MYCO</name>
<reference evidence="1 2" key="1">
    <citation type="submission" date="2024-04" db="EMBL/GenBank/DDBJ databases">
        <title>Genomic Markers of Mycobacteria.</title>
        <authorList>
            <person name="Soliman M.S."/>
            <person name="Elkholy A."/>
            <person name="Soliman N.S."/>
            <person name="Abbas A."/>
            <person name="Khayrat S."/>
            <person name="Shawky S."/>
        </authorList>
    </citation>
    <scope>NUCLEOTIDE SEQUENCE [LARGE SCALE GENOMIC DNA]</scope>
    <source>
        <strain evidence="1 2">Egy-CU-AM5</strain>
    </source>
</reference>
<comment type="caution">
    <text evidence="1">The sequence shown here is derived from an EMBL/GenBank/DDBJ whole genome shotgun (WGS) entry which is preliminary data.</text>
</comment>
<dbReference type="EMBL" id="JBDLOU010000058">
    <property type="protein sequence ID" value="MEX3741072.1"/>
    <property type="molecule type" value="Genomic_DNA"/>
</dbReference>
<proteinExistence type="predicted"/>
<gene>
    <name evidence="1" type="ORF">ABFW12_22860</name>
</gene>
<organism evidence="1 2">
    <name type="scientific">Mycolicibacterium porcinum</name>
    <dbReference type="NCBI Taxonomy" id="39693"/>
    <lineage>
        <taxon>Bacteria</taxon>
        <taxon>Bacillati</taxon>
        <taxon>Actinomycetota</taxon>
        <taxon>Actinomycetes</taxon>
        <taxon>Mycobacteriales</taxon>
        <taxon>Mycobacteriaceae</taxon>
        <taxon>Mycolicibacterium</taxon>
    </lineage>
</organism>
<sequence length="122" mass="13312">MTDRTVTVIAEALASNLVERLTAGPRWVSSEAIAEILNDEARNIVAALKAAGIAVVKLPKSPSEYWGPEHQPQWNHYPFTRVCGNEVEVGARCEHVFRINVTEARVFAADVLAAADIAESSR</sequence>
<accession>A0ABV3VLN1</accession>
<dbReference type="Proteomes" id="UP001558474">
    <property type="component" value="Unassembled WGS sequence"/>
</dbReference>
<evidence type="ECO:0000313" key="1">
    <source>
        <dbReference type="EMBL" id="MEX3741072.1"/>
    </source>
</evidence>
<dbReference type="RefSeq" id="WP_368573771.1">
    <property type="nucleotide sequence ID" value="NZ_JBDLOU010000058.1"/>
</dbReference>
<evidence type="ECO:0000313" key="2">
    <source>
        <dbReference type="Proteomes" id="UP001558474"/>
    </source>
</evidence>